<organism evidence="1 2">
    <name type="scientific">Lottia gigantea</name>
    <name type="common">Giant owl limpet</name>
    <dbReference type="NCBI Taxonomy" id="225164"/>
    <lineage>
        <taxon>Eukaryota</taxon>
        <taxon>Metazoa</taxon>
        <taxon>Spiralia</taxon>
        <taxon>Lophotrochozoa</taxon>
        <taxon>Mollusca</taxon>
        <taxon>Gastropoda</taxon>
        <taxon>Patellogastropoda</taxon>
        <taxon>Lottioidea</taxon>
        <taxon>Lottiidae</taxon>
        <taxon>Lottia</taxon>
    </lineage>
</organism>
<dbReference type="EMBL" id="KB203274">
    <property type="protein sequence ID" value="ESO85490.1"/>
    <property type="molecule type" value="Genomic_DNA"/>
</dbReference>
<proteinExistence type="predicted"/>
<dbReference type="RefSeq" id="XP_009063736.1">
    <property type="nucleotide sequence ID" value="XM_009065488.1"/>
</dbReference>
<sequence length="51" mass="6034">MYRRYFRVDKDGFNTILRLIAPNIEKRDTNMRKSICPAERLGVTLRYLATG</sequence>
<gene>
    <name evidence="1" type="ORF">LOTGIDRAFT_107819</name>
</gene>
<dbReference type="GeneID" id="20230269"/>
<dbReference type="AlphaFoldDB" id="V3ZSF4"/>
<accession>V3ZSF4</accession>
<dbReference type="Proteomes" id="UP000030746">
    <property type="component" value="Unassembled WGS sequence"/>
</dbReference>
<dbReference type="KEGG" id="lgi:LOTGIDRAFT_107819"/>
<evidence type="ECO:0000313" key="1">
    <source>
        <dbReference type="EMBL" id="ESO85490.1"/>
    </source>
</evidence>
<dbReference type="HOGENOM" id="CLU_3108798_0_0_1"/>
<dbReference type="OrthoDB" id="2668416at2759"/>
<keyword evidence="2" id="KW-1185">Reference proteome</keyword>
<name>V3ZSF4_LOTGI</name>
<dbReference type="CTD" id="20230269"/>
<reference evidence="1 2" key="1">
    <citation type="journal article" date="2013" name="Nature">
        <title>Insights into bilaterian evolution from three spiralian genomes.</title>
        <authorList>
            <person name="Simakov O."/>
            <person name="Marletaz F."/>
            <person name="Cho S.J."/>
            <person name="Edsinger-Gonzales E."/>
            <person name="Havlak P."/>
            <person name="Hellsten U."/>
            <person name="Kuo D.H."/>
            <person name="Larsson T."/>
            <person name="Lv J."/>
            <person name="Arendt D."/>
            <person name="Savage R."/>
            <person name="Osoegawa K."/>
            <person name="de Jong P."/>
            <person name="Grimwood J."/>
            <person name="Chapman J.A."/>
            <person name="Shapiro H."/>
            <person name="Aerts A."/>
            <person name="Otillar R.P."/>
            <person name="Terry A.Y."/>
            <person name="Boore J.L."/>
            <person name="Grigoriev I.V."/>
            <person name="Lindberg D.R."/>
            <person name="Seaver E.C."/>
            <person name="Weisblat D.A."/>
            <person name="Putnam N.H."/>
            <person name="Rokhsar D.S."/>
        </authorList>
    </citation>
    <scope>NUCLEOTIDE SEQUENCE [LARGE SCALE GENOMIC DNA]</scope>
</reference>
<evidence type="ECO:0000313" key="2">
    <source>
        <dbReference type="Proteomes" id="UP000030746"/>
    </source>
</evidence>
<protein>
    <submittedName>
        <fullName evidence="1">Uncharacterized protein</fullName>
    </submittedName>
</protein>